<comment type="caution">
    <text evidence="2">The sequence shown here is derived from an EMBL/GenBank/DDBJ whole genome shotgun (WGS) entry which is preliminary data.</text>
</comment>
<feature type="compositionally biased region" description="Low complexity" evidence="1">
    <location>
        <begin position="182"/>
        <end position="204"/>
    </location>
</feature>
<proteinExistence type="predicted"/>
<feature type="non-terminal residue" evidence="2">
    <location>
        <position position="1"/>
    </location>
</feature>
<feature type="region of interest" description="Disordered" evidence="1">
    <location>
        <begin position="145"/>
        <end position="239"/>
    </location>
</feature>
<feature type="compositionally biased region" description="Polar residues" evidence="1">
    <location>
        <begin position="147"/>
        <end position="158"/>
    </location>
</feature>
<evidence type="ECO:0000256" key="1">
    <source>
        <dbReference type="SAM" id="MobiDB-lite"/>
    </source>
</evidence>
<feature type="compositionally biased region" description="Low complexity" evidence="1">
    <location>
        <begin position="219"/>
        <end position="229"/>
    </location>
</feature>
<keyword evidence="3" id="KW-1185">Reference proteome</keyword>
<feature type="compositionally biased region" description="Basic residues" evidence="1">
    <location>
        <begin position="98"/>
        <end position="107"/>
    </location>
</feature>
<name>A0ABN9ULQ9_9DINO</name>
<feature type="compositionally biased region" description="Gly residues" evidence="1">
    <location>
        <begin position="230"/>
        <end position="239"/>
    </location>
</feature>
<protein>
    <submittedName>
        <fullName evidence="2">Uncharacterized protein</fullName>
    </submittedName>
</protein>
<sequence>ELQALPAGFSGKFRVHVPKPYPGVQYRRSMRLEDKGSKIAADGETVGGVVEEGGKWLRVTSDGGGPTLFLPTRIEIAGKNIHILKRIPANKDSLEHPTKKKAGRHGKGSPEHSGQGAAGAAVPWWTCCVSKDMLENCEVVVDRGSDVTGTSPILSTSGEAARVGRGGEDDRGPRAPRRGGRLRPAASPRGPAAAEAAGLCPRGATGRAKLEAGGSSPVARRGAGLAAGPRLGGERPGGG</sequence>
<dbReference type="Proteomes" id="UP001189429">
    <property type="component" value="Unassembled WGS sequence"/>
</dbReference>
<evidence type="ECO:0000313" key="3">
    <source>
        <dbReference type="Proteomes" id="UP001189429"/>
    </source>
</evidence>
<reference evidence="2" key="1">
    <citation type="submission" date="2023-10" db="EMBL/GenBank/DDBJ databases">
        <authorList>
            <person name="Chen Y."/>
            <person name="Shah S."/>
            <person name="Dougan E. K."/>
            <person name="Thang M."/>
            <person name="Chan C."/>
        </authorList>
    </citation>
    <scope>NUCLEOTIDE SEQUENCE [LARGE SCALE GENOMIC DNA]</scope>
</reference>
<dbReference type="EMBL" id="CAUYUJ010016015">
    <property type="protein sequence ID" value="CAK0860826.1"/>
    <property type="molecule type" value="Genomic_DNA"/>
</dbReference>
<organism evidence="2 3">
    <name type="scientific">Prorocentrum cordatum</name>
    <dbReference type="NCBI Taxonomy" id="2364126"/>
    <lineage>
        <taxon>Eukaryota</taxon>
        <taxon>Sar</taxon>
        <taxon>Alveolata</taxon>
        <taxon>Dinophyceae</taxon>
        <taxon>Prorocentrales</taxon>
        <taxon>Prorocentraceae</taxon>
        <taxon>Prorocentrum</taxon>
    </lineage>
</organism>
<gene>
    <name evidence="2" type="ORF">PCOR1329_LOCUS49688</name>
</gene>
<accession>A0ABN9ULQ9</accession>
<evidence type="ECO:0000313" key="2">
    <source>
        <dbReference type="EMBL" id="CAK0860826.1"/>
    </source>
</evidence>
<feature type="region of interest" description="Disordered" evidence="1">
    <location>
        <begin position="89"/>
        <end position="118"/>
    </location>
</feature>